<sequence length="665" mass="73602">MAEPRAALNLGAERATAPASARKASQVQRSRRPHIGMVLLPNPFCFSRRSFLQLSAGGLLLPPFMSGRAGAATEAGEVHGLSVFGDLALPADFPHFAYVNPNAPKAGQMVLQVSSTSGNQNFTTFNTLNAYILKGDGAAGMGLIFDTLMTGNADEPDSLYGLAARAVKVSADKSAYRFLLRKEARFHDGSPLSAEDVAFSLNVLRTKGHPSIRQALRDIDAAEAEADDIVLVKLKPHHSREAGLIVAGQPIFSAAYYKTREFDATTLEPPLGSGAYKVGRFDQGHFISFDRVPDYWGRDLPVNLGQANFDHIRFEYFADRKVAFEAFKAGIFTFREEFTSAVWATGYDFSAVKEGRVQRATLPDESPMGTQGWFLNMRRDKFKDPRIRQAVGLAFDFEWTNANIMYGVYSRTTSFFQNSPMAAQGKPSPEELALLEPYRGEIPAEAFGEVYAPPVSDGSGQDRELLRRANTLLMDAGCKRQGAALMLPDGKPFEIEFLDFDGALEPHTAPFIKNLKLLGIEARYRVVDAAQYKRRTDDFDYDVVTSRFGLGLTPGEGMRATFGSEAADLPGSRNVSGIKNKAVDALVEQALVAGTREQLTFICRAIDRILRASYPWVPMWNKPNHLVAYWDVFSRPERSGKYDIGVVNTWWYDDEKAKRINFVSR</sequence>
<gene>
    <name evidence="6" type="ORF">MTUNDRAET4_4280</name>
</gene>
<dbReference type="GO" id="GO:0030288">
    <property type="term" value="C:outer membrane-bounded periplasmic space"/>
    <property type="evidence" value="ECO:0007669"/>
    <property type="project" value="TreeGrafter"/>
</dbReference>
<dbReference type="Gene3D" id="3.40.190.10">
    <property type="entry name" value="Periplasmic binding protein-like II"/>
    <property type="match status" value="1"/>
</dbReference>
<reference evidence="6 7" key="1">
    <citation type="submission" date="2019-03" db="EMBL/GenBank/DDBJ databases">
        <authorList>
            <person name="Kox A.R. M."/>
        </authorList>
    </citation>
    <scope>NUCLEOTIDE SEQUENCE [LARGE SCALE GENOMIC DNA]</scope>
    <source>
        <strain evidence="6">MTUNDRAET4 annotated genome</strain>
    </source>
</reference>
<dbReference type="GO" id="GO:1904680">
    <property type="term" value="F:peptide transmembrane transporter activity"/>
    <property type="evidence" value="ECO:0007669"/>
    <property type="project" value="TreeGrafter"/>
</dbReference>
<evidence type="ECO:0000259" key="5">
    <source>
        <dbReference type="Pfam" id="PF00496"/>
    </source>
</evidence>
<dbReference type="GO" id="GO:0015833">
    <property type="term" value="P:peptide transport"/>
    <property type="evidence" value="ECO:0007669"/>
    <property type="project" value="TreeGrafter"/>
</dbReference>
<organism evidence="6 7">
    <name type="scientific">Methylocella tundrae</name>
    <dbReference type="NCBI Taxonomy" id="227605"/>
    <lineage>
        <taxon>Bacteria</taxon>
        <taxon>Pseudomonadati</taxon>
        <taxon>Pseudomonadota</taxon>
        <taxon>Alphaproteobacteria</taxon>
        <taxon>Hyphomicrobiales</taxon>
        <taxon>Beijerinckiaceae</taxon>
        <taxon>Methylocella</taxon>
    </lineage>
</organism>
<evidence type="ECO:0000313" key="6">
    <source>
        <dbReference type="EMBL" id="VFU11161.1"/>
    </source>
</evidence>
<dbReference type="EMBL" id="LR536450">
    <property type="protein sequence ID" value="VFU11161.1"/>
    <property type="molecule type" value="Genomic_DNA"/>
</dbReference>
<dbReference type="InterPro" id="IPR030678">
    <property type="entry name" value="Peptide/Ni-bd"/>
</dbReference>
<evidence type="ECO:0000256" key="2">
    <source>
        <dbReference type="ARBA" id="ARBA00005695"/>
    </source>
</evidence>
<dbReference type="SUPFAM" id="SSF53850">
    <property type="entry name" value="Periplasmic binding protein-like II"/>
    <property type="match status" value="1"/>
</dbReference>
<proteinExistence type="inferred from homology"/>
<evidence type="ECO:0000256" key="4">
    <source>
        <dbReference type="SAM" id="MobiDB-lite"/>
    </source>
</evidence>
<dbReference type="GO" id="GO:0042884">
    <property type="term" value="P:microcin transport"/>
    <property type="evidence" value="ECO:0007669"/>
    <property type="project" value="TreeGrafter"/>
</dbReference>
<evidence type="ECO:0000313" key="7">
    <source>
        <dbReference type="Proteomes" id="UP000294360"/>
    </source>
</evidence>
<dbReference type="PANTHER" id="PTHR30290:SF64">
    <property type="entry name" value="ABC TRANSPORTER PERIPLASMIC BINDING PROTEIN"/>
    <property type="match status" value="1"/>
</dbReference>
<dbReference type="InterPro" id="IPR039424">
    <property type="entry name" value="SBP_5"/>
</dbReference>
<keyword evidence="3" id="KW-0732">Signal</keyword>
<feature type="region of interest" description="Disordered" evidence="4">
    <location>
        <begin position="1"/>
        <end position="28"/>
    </location>
</feature>
<evidence type="ECO:0000256" key="3">
    <source>
        <dbReference type="ARBA" id="ARBA00022729"/>
    </source>
</evidence>
<accession>A0A4U8Z6G1</accession>
<dbReference type="GO" id="GO:0043190">
    <property type="term" value="C:ATP-binding cassette (ABC) transporter complex"/>
    <property type="evidence" value="ECO:0007669"/>
    <property type="project" value="InterPro"/>
</dbReference>
<dbReference type="PANTHER" id="PTHR30290">
    <property type="entry name" value="PERIPLASMIC BINDING COMPONENT OF ABC TRANSPORTER"/>
    <property type="match status" value="1"/>
</dbReference>
<dbReference type="InterPro" id="IPR000914">
    <property type="entry name" value="SBP_5_dom"/>
</dbReference>
<dbReference type="Proteomes" id="UP000294360">
    <property type="component" value="Chromosome"/>
</dbReference>
<dbReference type="Gene3D" id="3.10.105.10">
    <property type="entry name" value="Dipeptide-binding Protein, Domain 3"/>
    <property type="match status" value="1"/>
</dbReference>
<comment type="subcellular location">
    <subcellularLocation>
        <location evidence="1">Periplasm</location>
    </subcellularLocation>
</comment>
<feature type="domain" description="Solute-binding protein family 5" evidence="5">
    <location>
        <begin position="161"/>
        <end position="565"/>
    </location>
</feature>
<protein>
    <submittedName>
        <fullName evidence="6">Extracellular solute-binding protein family 5</fullName>
    </submittedName>
</protein>
<dbReference type="PIRSF" id="PIRSF002741">
    <property type="entry name" value="MppA"/>
    <property type="match status" value="1"/>
</dbReference>
<dbReference type="KEGG" id="mtun:MTUNDRAET4_4280"/>
<dbReference type="CDD" id="cd08497">
    <property type="entry name" value="MbnE-like"/>
    <property type="match status" value="1"/>
</dbReference>
<comment type="similarity">
    <text evidence="2">Belongs to the bacterial solute-binding protein 5 family.</text>
</comment>
<dbReference type="Pfam" id="PF00496">
    <property type="entry name" value="SBP_bac_5"/>
    <property type="match status" value="1"/>
</dbReference>
<name>A0A4U8Z6G1_METTU</name>
<dbReference type="AlphaFoldDB" id="A0A4U8Z6G1"/>
<evidence type="ECO:0000256" key="1">
    <source>
        <dbReference type="ARBA" id="ARBA00004418"/>
    </source>
</evidence>